<dbReference type="EMBL" id="JNBY01000086">
    <property type="protein sequence ID" value="KDN85231.1"/>
    <property type="molecule type" value="Genomic_DNA"/>
</dbReference>
<feature type="region of interest" description="Disordered" evidence="1">
    <location>
        <begin position="22"/>
        <end position="56"/>
    </location>
</feature>
<proteinExistence type="predicted"/>
<dbReference type="HOGENOM" id="CLU_3008285_0_0_11"/>
<accession>A0A066Z4I3</accession>
<protein>
    <submittedName>
        <fullName evidence="2">Uncharacterized protein</fullName>
    </submittedName>
</protein>
<reference evidence="2 3" key="1">
    <citation type="submission" date="2014-05" db="EMBL/GenBank/DDBJ databases">
        <title>Draft Genome Sequence of Kitasatospora cheerisanensis KCTC 2395.</title>
        <authorList>
            <person name="Nam D.H."/>
        </authorList>
    </citation>
    <scope>NUCLEOTIDE SEQUENCE [LARGE SCALE GENOMIC DNA]</scope>
    <source>
        <strain evidence="2 3">KCTC 2395</strain>
    </source>
</reference>
<organism evidence="2 3">
    <name type="scientific">Kitasatospora cheerisanensis KCTC 2395</name>
    <dbReference type="NCBI Taxonomy" id="1348663"/>
    <lineage>
        <taxon>Bacteria</taxon>
        <taxon>Bacillati</taxon>
        <taxon>Actinomycetota</taxon>
        <taxon>Actinomycetes</taxon>
        <taxon>Kitasatosporales</taxon>
        <taxon>Streptomycetaceae</taxon>
        <taxon>Kitasatospora</taxon>
    </lineage>
</organism>
<evidence type="ECO:0000313" key="3">
    <source>
        <dbReference type="Proteomes" id="UP000027178"/>
    </source>
</evidence>
<comment type="caution">
    <text evidence="2">The sequence shown here is derived from an EMBL/GenBank/DDBJ whole genome shotgun (WGS) entry which is preliminary data.</text>
</comment>
<gene>
    <name evidence="2" type="ORF">KCH_30500</name>
</gene>
<keyword evidence="3" id="KW-1185">Reference proteome</keyword>
<name>A0A066Z4I3_9ACTN</name>
<dbReference type="AlphaFoldDB" id="A0A066Z4I3"/>
<sequence length="56" mass="5801">MRVSFAAAAGLRRAQPVAELTHGQYLGGTKGDTDRPLTGPAGEGGRRAAYSWSVAL</sequence>
<dbReference type="Proteomes" id="UP000027178">
    <property type="component" value="Unassembled WGS sequence"/>
</dbReference>
<evidence type="ECO:0000256" key="1">
    <source>
        <dbReference type="SAM" id="MobiDB-lite"/>
    </source>
</evidence>
<evidence type="ECO:0000313" key="2">
    <source>
        <dbReference type="EMBL" id="KDN85231.1"/>
    </source>
</evidence>